<dbReference type="Pfam" id="PF10104">
    <property type="entry name" value="Brr6_like_C_C"/>
    <property type="match status" value="1"/>
</dbReference>
<feature type="transmembrane region" description="Helical" evidence="1">
    <location>
        <begin position="147"/>
        <end position="166"/>
    </location>
</feature>
<feature type="domain" description="Brl1/Brr6" evidence="2">
    <location>
        <begin position="30"/>
        <end position="170"/>
    </location>
</feature>
<protein>
    <submittedName>
        <fullName evidence="3">Similar to Saccharomyces cerevisiae YGL247W BRR6 Essential nuclear envelope integral membrane protein required for nuclear envelope morphology</fullName>
    </submittedName>
</protein>
<dbReference type="PANTHER" id="PTHR28136">
    <property type="entry name" value="NUCLEUS EXPORT PROTEIN BRR6"/>
    <property type="match status" value="1"/>
</dbReference>
<dbReference type="InterPro" id="IPR040202">
    <property type="entry name" value="Brl1/Brr6"/>
</dbReference>
<accession>A0A1X7RAX3</accession>
<dbReference type="PANTHER" id="PTHR28136:SF1">
    <property type="entry name" value="NUCLEUS EXPORT PROTEIN BRL1"/>
    <property type="match status" value="1"/>
</dbReference>
<dbReference type="OrthoDB" id="4068387at2759"/>
<evidence type="ECO:0000313" key="3">
    <source>
        <dbReference type="EMBL" id="SMN22751.1"/>
    </source>
</evidence>
<evidence type="ECO:0000313" key="4">
    <source>
        <dbReference type="Proteomes" id="UP000196158"/>
    </source>
</evidence>
<name>A0A1X7RAX3_9SACH</name>
<feature type="transmembrane region" description="Helical" evidence="1">
    <location>
        <begin position="30"/>
        <end position="55"/>
    </location>
</feature>
<keyword evidence="1" id="KW-0472">Membrane</keyword>
<sequence length="176" mass="20452">MVKQRDDTNKQTNTKHEPVEDSIFRHPSIIAAYVQLLINVLIALSICYMLVHVFYMLKNDVQTKIDYIIRSEINKVKLCEKHYLMNQCAPELRVPALEEVCSEWFQCINDGKVVTDNNFYTLRSAKLWIQTIADIINTFVEEIKIKALVVIITTILLSIITINVAFSRLITTYRQD</sequence>
<proteinExistence type="predicted"/>
<evidence type="ECO:0000259" key="2">
    <source>
        <dbReference type="SMART" id="SM01042"/>
    </source>
</evidence>
<dbReference type="GO" id="GO:0055088">
    <property type="term" value="P:lipid homeostasis"/>
    <property type="evidence" value="ECO:0007669"/>
    <property type="project" value="InterPro"/>
</dbReference>
<evidence type="ECO:0000256" key="1">
    <source>
        <dbReference type="SAM" id="Phobius"/>
    </source>
</evidence>
<keyword evidence="1" id="KW-0812">Transmembrane</keyword>
<organism evidence="3 4">
    <name type="scientific">Maudiozyma saulgeensis</name>
    <dbReference type="NCBI Taxonomy" id="1789683"/>
    <lineage>
        <taxon>Eukaryota</taxon>
        <taxon>Fungi</taxon>
        <taxon>Dikarya</taxon>
        <taxon>Ascomycota</taxon>
        <taxon>Saccharomycotina</taxon>
        <taxon>Saccharomycetes</taxon>
        <taxon>Saccharomycetales</taxon>
        <taxon>Saccharomycetaceae</taxon>
        <taxon>Maudiozyma</taxon>
    </lineage>
</organism>
<keyword evidence="1" id="KW-1133">Transmembrane helix</keyword>
<dbReference type="GO" id="GO:0006998">
    <property type="term" value="P:nuclear envelope organization"/>
    <property type="evidence" value="ECO:0007669"/>
    <property type="project" value="InterPro"/>
</dbReference>
<dbReference type="STRING" id="1789683.A0A1X7RAX3"/>
<dbReference type="InterPro" id="IPR018767">
    <property type="entry name" value="Brl1/Brr6_dom"/>
</dbReference>
<dbReference type="SMART" id="SM01042">
    <property type="entry name" value="Brr6_like_C_C"/>
    <property type="match status" value="1"/>
</dbReference>
<dbReference type="AlphaFoldDB" id="A0A1X7RAX3"/>
<reference evidence="3 4" key="1">
    <citation type="submission" date="2017-04" db="EMBL/GenBank/DDBJ databases">
        <authorList>
            <person name="Afonso C.L."/>
            <person name="Miller P.J."/>
            <person name="Scott M.A."/>
            <person name="Spackman E."/>
            <person name="Goraichik I."/>
            <person name="Dimitrov K.M."/>
            <person name="Suarez D.L."/>
            <person name="Swayne D.E."/>
        </authorList>
    </citation>
    <scope>NUCLEOTIDE SEQUENCE [LARGE SCALE GENOMIC DNA]</scope>
</reference>
<dbReference type="GO" id="GO:0031965">
    <property type="term" value="C:nuclear membrane"/>
    <property type="evidence" value="ECO:0007669"/>
    <property type="project" value="InterPro"/>
</dbReference>
<keyword evidence="4" id="KW-1185">Reference proteome</keyword>
<gene>
    <name evidence="3" type="ORF">KASA_0F01705G</name>
</gene>
<dbReference type="EMBL" id="FXLY01000013">
    <property type="protein sequence ID" value="SMN22751.1"/>
    <property type="molecule type" value="Genomic_DNA"/>
</dbReference>
<dbReference type="Proteomes" id="UP000196158">
    <property type="component" value="Unassembled WGS sequence"/>
</dbReference>